<evidence type="ECO:0000313" key="7">
    <source>
        <dbReference type="EMBL" id="TGG91589.1"/>
    </source>
</evidence>
<comment type="pathway">
    <text evidence="1">Carbohydrate acid metabolism.</text>
</comment>
<dbReference type="PANTHER" id="PTHR30246">
    <property type="entry name" value="2-KETO-3-DEOXY-6-PHOSPHOGLUCONATE ALDOLASE"/>
    <property type="match status" value="1"/>
</dbReference>
<dbReference type="AlphaFoldDB" id="A0A524RMC2"/>
<comment type="similarity">
    <text evidence="2">Belongs to the KHG/KDPG aldolase family.</text>
</comment>
<evidence type="ECO:0000256" key="6">
    <source>
        <dbReference type="SAM" id="MobiDB-lite"/>
    </source>
</evidence>
<dbReference type="SUPFAM" id="SSF51569">
    <property type="entry name" value="Aldolase"/>
    <property type="match status" value="1"/>
</dbReference>
<accession>A0A524RMC2</accession>
<evidence type="ECO:0000256" key="2">
    <source>
        <dbReference type="ARBA" id="ARBA00006906"/>
    </source>
</evidence>
<organism evidence="7 8">
    <name type="scientific">Aphanocapsa feldmannii 277cV</name>
    <dbReference type="NCBI Taxonomy" id="2507553"/>
    <lineage>
        <taxon>Bacteria</taxon>
        <taxon>Bacillati</taxon>
        <taxon>Cyanobacteriota</taxon>
        <taxon>Cyanophyceae</taxon>
        <taxon>Oscillatoriophycideae</taxon>
        <taxon>Chroococcales</taxon>
        <taxon>Microcystaceae</taxon>
        <taxon>Aphanocapsa</taxon>
    </lineage>
</organism>
<proteinExistence type="inferred from homology"/>
<keyword evidence="4" id="KW-0456">Lyase</keyword>
<protein>
    <submittedName>
        <fullName evidence="7">Bifunctional 4-hydroxy-2-oxoglutarate aldolase/2-dehydro-3-deoxy-phosphogluconate aldolase</fullName>
    </submittedName>
</protein>
<dbReference type="PANTHER" id="PTHR30246:SF1">
    <property type="entry name" value="2-DEHYDRO-3-DEOXY-6-PHOSPHOGALACTONATE ALDOLASE-RELATED"/>
    <property type="match status" value="1"/>
</dbReference>
<sequence>MPSPRARAPGLSPTPGNSGPPLPRQEPDPAGLRSSLRAQPLLAVLRPSSLERGLRQVEPLAAVGWQHLELAWTVPFAGELALALQHRHPRLRLGAASVTNASQLDAVARLGLTYVFLPILDEDLLRRGRRSGLTVVPGVFSPTEVHQARRLGCGMVKLFPAASLGPSHWQRLHGPLGGLPFVVAAGGLAMDDVIPWRRQGIDAVALGQRLFDELEVCRPDVAEARLLALLANCCP</sequence>
<evidence type="ECO:0000256" key="1">
    <source>
        <dbReference type="ARBA" id="ARBA00004761"/>
    </source>
</evidence>
<dbReference type="InterPro" id="IPR031338">
    <property type="entry name" value="KDPG/KHG_AS_2"/>
</dbReference>
<comment type="subunit">
    <text evidence="3">Homotrimer.</text>
</comment>
<evidence type="ECO:0000256" key="5">
    <source>
        <dbReference type="ARBA" id="ARBA00023277"/>
    </source>
</evidence>
<dbReference type="Gene3D" id="3.20.20.70">
    <property type="entry name" value="Aldolase class I"/>
    <property type="match status" value="1"/>
</dbReference>
<comment type="caution">
    <text evidence="7">The sequence shown here is derived from an EMBL/GenBank/DDBJ whole genome shotgun (WGS) entry which is preliminary data.</text>
</comment>
<dbReference type="Pfam" id="PF01081">
    <property type="entry name" value="Aldolase"/>
    <property type="match status" value="1"/>
</dbReference>
<evidence type="ECO:0000313" key="8">
    <source>
        <dbReference type="Proteomes" id="UP000317990"/>
    </source>
</evidence>
<dbReference type="CDD" id="cd00452">
    <property type="entry name" value="KDPG_aldolase"/>
    <property type="match status" value="1"/>
</dbReference>
<dbReference type="InterPro" id="IPR000887">
    <property type="entry name" value="Aldlse_KDPG_KHG"/>
</dbReference>
<dbReference type="InterPro" id="IPR013785">
    <property type="entry name" value="Aldolase_TIM"/>
</dbReference>
<reference evidence="7 8" key="1">
    <citation type="journal article" date="2019" name="mSystems">
        <title>Life at home and on the roam: Genomic adaptions reflect the dual lifestyle of an intracellular, facultative symbiont.</title>
        <authorList>
            <person name="Burgsdorf I."/>
        </authorList>
    </citation>
    <scope>NUCLEOTIDE SEQUENCE [LARGE SCALE GENOMIC DNA]</scope>
    <source>
        <strain evidence="7">277cV</strain>
    </source>
</reference>
<keyword evidence="5" id="KW-0119">Carbohydrate metabolism</keyword>
<feature type="region of interest" description="Disordered" evidence="6">
    <location>
        <begin position="1"/>
        <end position="32"/>
    </location>
</feature>
<dbReference type="PROSITE" id="PS00160">
    <property type="entry name" value="ALDOLASE_KDPG_KHG_2"/>
    <property type="match status" value="1"/>
</dbReference>
<evidence type="ECO:0000256" key="4">
    <source>
        <dbReference type="ARBA" id="ARBA00023239"/>
    </source>
</evidence>
<dbReference type="EMBL" id="SRMO01000076">
    <property type="protein sequence ID" value="TGG91589.1"/>
    <property type="molecule type" value="Genomic_DNA"/>
</dbReference>
<evidence type="ECO:0000256" key="3">
    <source>
        <dbReference type="ARBA" id="ARBA00011233"/>
    </source>
</evidence>
<name>A0A524RMC2_9CHRO</name>
<dbReference type="Proteomes" id="UP000317990">
    <property type="component" value="Unassembled WGS sequence"/>
</dbReference>
<dbReference type="GO" id="GO:0016829">
    <property type="term" value="F:lyase activity"/>
    <property type="evidence" value="ECO:0007669"/>
    <property type="project" value="UniProtKB-KW"/>
</dbReference>
<gene>
    <name evidence="7" type="ORF">ERJ67_07880</name>
</gene>